<keyword evidence="3" id="KW-1185">Reference proteome</keyword>
<dbReference type="PANTHER" id="PTHR38446">
    <property type="entry name" value="BLL0914 PROTEIN"/>
    <property type="match status" value="1"/>
</dbReference>
<evidence type="ECO:0000313" key="3">
    <source>
        <dbReference type="Proteomes" id="UP000241595"/>
    </source>
</evidence>
<evidence type="ECO:0000256" key="1">
    <source>
        <dbReference type="SAM" id="Phobius"/>
    </source>
</evidence>
<protein>
    <submittedName>
        <fullName evidence="2">Uncharacterized membrane protein</fullName>
    </submittedName>
</protein>
<name>A0A2U3N8F2_9MYCO</name>
<dbReference type="EMBL" id="FTRV01000010">
    <property type="protein sequence ID" value="SPM27787.1"/>
    <property type="molecule type" value="Genomic_DNA"/>
</dbReference>
<dbReference type="InterPro" id="IPR009732">
    <property type="entry name" value="DUF1304"/>
</dbReference>
<dbReference type="AlphaFoldDB" id="A0A2U3N8F2"/>
<sequence>MLTAGLVFAALAALLHVYIFTMESFTWTSERTRARFGTSAEEAEVTKLLAFNQGFYNLFLAIVTGLGIPPVLLGDTAVGVALVLAGVGSMAAAAVVLLLSAPEKARAALLQGTFPVIAIMLVVLGLYR</sequence>
<evidence type="ECO:0000313" key="2">
    <source>
        <dbReference type="EMBL" id="SPM27787.1"/>
    </source>
</evidence>
<dbReference type="RefSeq" id="WP_077098652.1">
    <property type="nucleotide sequence ID" value="NZ_LT717699.1"/>
</dbReference>
<dbReference type="STRING" id="1841859.GCA_900157385_01269"/>
<dbReference type="Pfam" id="PF06993">
    <property type="entry name" value="DUF1304"/>
    <property type="match status" value="1"/>
</dbReference>
<dbReference type="Proteomes" id="UP000241595">
    <property type="component" value="Unassembled WGS sequence"/>
</dbReference>
<keyword evidence="1" id="KW-1133">Transmembrane helix</keyword>
<feature type="transmembrane region" description="Helical" evidence="1">
    <location>
        <begin position="80"/>
        <end position="101"/>
    </location>
</feature>
<reference evidence="2 3" key="1">
    <citation type="submission" date="2017-01" db="EMBL/GenBank/DDBJ databases">
        <authorList>
            <consortium name="Urmite Genomes"/>
        </authorList>
    </citation>
    <scope>NUCLEOTIDE SEQUENCE [LARGE SCALE GENOMIC DNA]</scope>
    <source>
        <strain evidence="2 3">AB308</strain>
    </source>
</reference>
<feature type="transmembrane region" description="Helical" evidence="1">
    <location>
        <begin position="107"/>
        <end position="127"/>
    </location>
</feature>
<gene>
    <name evidence="2" type="ORF">MTAB308_1272</name>
</gene>
<organism evidence="2 3">
    <name type="scientific">Mycobacterium terramassiliense</name>
    <dbReference type="NCBI Taxonomy" id="1841859"/>
    <lineage>
        <taxon>Bacteria</taxon>
        <taxon>Bacillati</taxon>
        <taxon>Actinomycetota</taxon>
        <taxon>Actinomycetes</taxon>
        <taxon>Mycobacteriales</taxon>
        <taxon>Mycobacteriaceae</taxon>
        <taxon>Mycobacterium</taxon>
    </lineage>
</organism>
<keyword evidence="1" id="KW-0812">Transmembrane</keyword>
<feature type="transmembrane region" description="Helical" evidence="1">
    <location>
        <begin position="54"/>
        <end position="73"/>
    </location>
</feature>
<accession>A0A2U3N8F2</accession>
<proteinExistence type="predicted"/>
<keyword evidence="1" id="KW-0472">Membrane</keyword>
<dbReference type="OrthoDB" id="9803832at2"/>
<dbReference type="PANTHER" id="PTHR38446:SF1">
    <property type="entry name" value="BLL0914 PROTEIN"/>
    <property type="match status" value="1"/>
</dbReference>